<organism evidence="1 2">
    <name type="scientific">Thiomicrospira cyclica (strain DSM 14477 / JCM 11371 / ALM1)</name>
    <name type="common">Thioalkalimicrobium cyclicum</name>
    <dbReference type="NCBI Taxonomy" id="717773"/>
    <lineage>
        <taxon>Bacteria</taxon>
        <taxon>Pseudomonadati</taxon>
        <taxon>Pseudomonadota</taxon>
        <taxon>Gammaproteobacteria</taxon>
        <taxon>Thiotrichales</taxon>
        <taxon>Piscirickettsiaceae</taxon>
        <taxon>Thiomicrospira</taxon>
    </lineage>
</organism>
<dbReference type="EMBL" id="CP002776">
    <property type="protein sequence ID" value="AEG31366.1"/>
    <property type="molecule type" value="Genomic_DNA"/>
</dbReference>
<dbReference type="STRING" id="717773.Thicy_0594"/>
<gene>
    <name evidence="1" type="ordered locus">Thicy_0594</name>
</gene>
<dbReference type="RefSeq" id="WP_013835147.1">
    <property type="nucleotide sequence ID" value="NC_015581.1"/>
</dbReference>
<dbReference type="OrthoDB" id="5614785at2"/>
<evidence type="ECO:0000313" key="2">
    <source>
        <dbReference type="Proteomes" id="UP000009232"/>
    </source>
</evidence>
<dbReference type="KEGG" id="tcy:Thicy_0594"/>
<evidence type="ECO:0008006" key="3">
    <source>
        <dbReference type="Google" id="ProtNLM"/>
    </source>
</evidence>
<name>F6DBY0_THICA</name>
<reference evidence="1 2" key="1">
    <citation type="submission" date="2011-05" db="EMBL/GenBank/DDBJ databases">
        <title>Complete sequence of Thioalkalimicrobium cyclicum ALM1.</title>
        <authorList>
            <consortium name="US DOE Joint Genome Institute"/>
            <person name="Lucas S."/>
            <person name="Han J."/>
            <person name="Lapidus A."/>
            <person name="Cheng J.-F."/>
            <person name="Goodwin L."/>
            <person name="Pitluck S."/>
            <person name="Peters L."/>
            <person name="Mikhailova N."/>
            <person name="Davenport K."/>
            <person name="Han C."/>
            <person name="Tapia R."/>
            <person name="Land M."/>
            <person name="Hauser L."/>
            <person name="Kyrpides N."/>
            <person name="Ivanova N."/>
            <person name="Pagani I."/>
            <person name="Kappler U."/>
            <person name="Woyke T."/>
        </authorList>
    </citation>
    <scope>NUCLEOTIDE SEQUENCE [LARGE SCALE GENOMIC DNA]</scope>
    <source>
        <strain evidence="2">DSM 14477 / JCM 11371 / ALM1</strain>
    </source>
</reference>
<keyword evidence="2" id="KW-1185">Reference proteome</keyword>
<dbReference type="HOGENOM" id="CLU_771465_0_0_6"/>
<proteinExistence type="predicted"/>
<dbReference type="eggNOG" id="COG3249">
    <property type="taxonomic scope" value="Bacteria"/>
</dbReference>
<dbReference type="AlphaFoldDB" id="F6DBY0"/>
<protein>
    <recommendedName>
        <fullName evidence="3">DUF2066 domain-containing protein</fullName>
    </recommendedName>
</protein>
<sequence>MRSLRNKTWPAGLFLVLVALIVTPLKADDGFFTVDVEVANFEQGQLDSYFARATETLLVRLTGNPDVVMHPVARQLISQARASVRNYQLVNRQIEGVVLGQDVRVEFNSTRVINQLQQAEIPIWPQVQRPQILVVGDWLQRGLRAEFSQEGFGFRPDLDFRPYPNAIGLSQHYLANLMAYRANNLVPVPAKLSEEQIRDLQREFESKSHLLTLSAQVVGDIVQVRGQFYELESGDLLWEQVALGEAFHELVYEVFERVLREESARYYATLDLVTELWVEVDEIPNAELLTEFERVLVGNRLIFEQVRLIQIDGRAASFAVRYRGDARTAIRAIEMAVPLTLMVDDLALGYVRYQYNYSN</sequence>
<dbReference type="Pfam" id="PF09839">
    <property type="entry name" value="DUF2066"/>
    <property type="match status" value="1"/>
</dbReference>
<accession>F6DBY0</accession>
<evidence type="ECO:0000313" key="1">
    <source>
        <dbReference type="EMBL" id="AEG31366.1"/>
    </source>
</evidence>
<dbReference type="Proteomes" id="UP000009232">
    <property type="component" value="Chromosome"/>
</dbReference>
<dbReference type="InterPro" id="IPR018642">
    <property type="entry name" value="DUF2066"/>
</dbReference>